<dbReference type="Gene3D" id="3.30.530.20">
    <property type="match status" value="1"/>
</dbReference>
<name>K3WAI6_GLOUD</name>
<proteinExistence type="predicted"/>
<feature type="compositionally biased region" description="Low complexity" evidence="5">
    <location>
        <begin position="311"/>
        <end position="321"/>
    </location>
</feature>
<dbReference type="VEuPathDB" id="FungiDB:PYU1_G001975"/>
<evidence type="ECO:0000256" key="1">
    <source>
        <dbReference type="ARBA" id="ARBA00022723"/>
    </source>
</evidence>
<reference evidence="7" key="3">
    <citation type="submission" date="2015-02" db="UniProtKB">
        <authorList>
            <consortium name="EnsemblProtists"/>
        </authorList>
    </citation>
    <scope>IDENTIFICATION</scope>
    <source>
        <strain evidence="7">DAOM BR144</strain>
    </source>
</reference>
<feature type="region of interest" description="Disordered" evidence="5">
    <location>
        <begin position="294"/>
        <end position="324"/>
    </location>
</feature>
<protein>
    <recommendedName>
        <fullName evidence="6">FYVE-type domain-containing protein</fullName>
    </recommendedName>
</protein>
<keyword evidence="8" id="KW-1185">Reference proteome</keyword>
<dbReference type="AlphaFoldDB" id="K3WAI6"/>
<dbReference type="InterPro" id="IPR000306">
    <property type="entry name" value="Znf_FYVE"/>
</dbReference>
<evidence type="ECO:0000256" key="4">
    <source>
        <dbReference type="PROSITE-ProRule" id="PRU00091"/>
    </source>
</evidence>
<dbReference type="PANTHER" id="PTHR13510">
    <property type="entry name" value="FYVE-FINGER-CONTAINING RAB5 EFFECTOR PROTEIN RABENOSYN-5-RELATED"/>
    <property type="match status" value="1"/>
</dbReference>
<evidence type="ECO:0000256" key="2">
    <source>
        <dbReference type="ARBA" id="ARBA00022771"/>
    </source>
</evidence>
<organism evidence="7 8">
    <name type="scientific">Globisporangium ultimum (strain ATCC 200006 / CBS 805.95 / DAOM BR144)</name>
    <name type="common">Pythium ultimum</name>
    <dbReference type="NCBI Taxonomy" id="431595"/>
    <lineage>
        <taxon>Eukaryota</taxon>
        <taxon>Sar</taxon>
        <taxon>Stramenopiles</taxon>
        <taxon>Oomycota</taxon>
        <taxon>Peronosporomycetes</taxon>
        <taxon>Pythiales</taxon>
        <taxon>Pythiaceae</taxon>
        <taxon>Globisporangium</taxon>
    </lineage>
</organism>
<keyword evidence="3" id="KW-0862">Zinc</keyword>
<dbReference type="GO" id="GO:0008270">
    <property type="term" value="F:zinc ion binding"/>
    <property type="evidence" value="ECO:0007669"/>
    <property type="project" value="UniProtKB-KW"/>
</dbReference>
<dbReference type="SUPFAM" id="SSF57903">
    <property type="entry name" value="FYVE/PHD zinc finger"/>
    <property type="match status" value="1"/>
</dbReference>
<feature type="region of interest" description="Disordered" evidence="5">
    <location>
        <begin position="484"/>
        <end position="515"/>
    </location>
</feature>
<dbReference type="HOGENOM" id="CLU_387593_0_0_1"/>
<dbReference type="InParanoid" id="K3WAI6"/>
<evidence type="ECO:0000259" key="6">
    <source>
        <dbReference type="PROSITE" id="PS50178"/>
    </source>
</evidence>
<dbReference type="InterPro" id="IPR017455">
    <property type="entry name" value="Znf_FYVE-rel"/>
</dbReference>
<feature type="region of interest" description="Disordered" evidence="5">
    <location>
        <begin position="530"/>
        <end position="567"/>
    </location>
</feature>
<keyword evidence="2 4" id="KW-0863">Zinc-finger</keyword>
<sequence length="698" mass="79706">MPKQRPSFFPVPEHLLPKIHVTPEQHEELRSYMLQMRQEVLREGPTWGRANVDAVRHDKWKLVSSTRDSCFLMKSSGKSYSSYDYRNKMTEKELKRSTMHTPPTAGQSFMGHSKVPYSLEDVMTSAYCETTEEARARYATTYGSSYLDGCVLQTLERATIDDPFWYLGLKWLALKASMTKLVSPREIVFVEHSGTHVQRDGTRMLYRILQSVNIRGYGGKDSYFGLIRGHIEAAFVYWAHNDDKDTGNPETIKPNPPSANMCGKGRVHLKGSLPLWLVQFLINNLWDFERTLSPDESNSSRVHTDSEGYTSSLSSSSSSSSESRDAFDMATQWVPNEDRTTCYVCQRPFQLVRRPKHHCRACGEVICSECTSHCPLHVRPLRVHKPRTMSRLELRSLEAMEAAHRKRMKIRAPKHSFDASAPYITMGKVCHRCIDMKSIMRINSVAILGERASSIEGDYDDDNLDETQDIVWKHDDGEKLRTLTPAQDQLEGEDETQRRRRRRHRAQSVEDHRRLMLLRGRESSLTSSEIRAIIDNTDENEDDDRDVDALKREGDDDPDEDDLEYHPMLMTPPNLVLLDDDDKQHEHPRRESLSGFDPDHLFEFAEHLSSVDARGLGLRIVGAVVTSFAVVDVVVYRGLYRVARASAPPSSRAPHVADAFEGALGVDTLEDLVDDVHVVALAVRPWQFVHPGRQERDR</sequence>
<dbReference type="PANTHER" id="PTHR13510:SF44">
    <property type="entry name" value="RABENOSYN-5"/>
    <property type="match status" value="1"/>
</dbReference>
<feature type="domain" description="FYVE-type" evidence="6">
    <location>
        <begin position="336"/>
        <end position="438"/>
    </location>
</feature>
<dbReference type="InterPro" id="IPR023393">
    <property type="entry name" value="START-like_dom_sf"/>
</dbReference>
<dbReference type="InterPro" id="IPR013083">
    <property type="entry name" value="Znf_RING/FYVE/PHD"/>
</dbReference>
<accession>K3WAI6</accession>
<evidence type="ECO:0000256" key="5">
    <source>
        <dbReference type="SAM" id="MobiDB-lite"/>
    </source>
</evidence>
<evidence type="ECO:0000256" key="3">
    <source>
        <dbReference type="ARBA" id="ARBA00022833"/>
    </source>
</evidence>
<dbReference type="EnsemblProtists" id="PYU1_T001977">
    <property type="protein sequence ID" value="PYU1_T001977"/>
    <property type="gene ID" value="PYU1_G001975"/>
</dbReference>
<dbReference type="PROSITE" id="PS50178">
    <property type="entry name" value="ZF_FYVE"/>
    <property type="match status" value="1"/>
</dbReference>
<feature type="compositionally biased region" description="Acidic residues" evidence="5">
    <location>
        <begin position="536"/>
        <end position="546"/>
    </location>
</feature>
<dbReference type="InterPro" id="IPR011011">
    <property type="entry name" value="Znf_FYVE_PHD"/>
</dbReference>
<reference evidence="8" key="1">
    <citation type="journal article" date="2010" name="Genome Biol.">
        <title>Genome sequence of the necrotrophic plant pathogen Pythium ultimum reveals original pathogenicity mechanisms and effector repertoire.</title>
        <authorList>
            <person name="Levesque C.A."/>
            <person name="Brouwer H."/>
            <person name="Cano L."/>
            <person name="Hamilton J.P."/>
            <person name="Holt C."/>
            <person name="Huitema E."/>
            <person name="Raffaele S."/>
            <person name="Robideau G.P."/>
            <person name="Thines M."/>
            <person name="Win J."/>
            <person name="Zerillo M.M."/>
            <person name="Beakes G.W."/>
            <person name="Boore J.L."/>
            <person name="Busam D."/>
            <person name="Dumas B."/>
            <person name="Ferriera S."/>
            <person name="Fuerstenberg S.I."/>
            <person name="Gachon C.M."/>
            <person name="Gaulin E."/>
            <person name="Govers F."/>
            <person name="Grenville-Briggs L."/>
            <person name="Horner N."/>
            <person name="Hostetler J."/>
            <person name="Jiang R.H."/>
            <person name="Johnson J."/>
            <person name="Krajaejun T."/>
            <person name="Lin H."/>
            <person name="Meijer H.J."/>
            <person name="Moore B."/>
            <person name="Morris P."/>
            <person name="Phuntmart V."/>
            <person name="Puiu D."/>
            <person name="Shetty J."/>
            <person name="Stajich J.E."/>
            <person name="Tripathy S."/>
            <person name="Wawra S."/>
            <person name="van West P."/>
            <person name="Whitty B.R."/>
            <person name="Coutinho P.M."/>
            <person name="Henrissat B."/>
            <person name="Martin F."/>
            <person name="Thomas P.D."/>
            <person name="Tyler B.M."/>
            <person name="De Vries R.P."/>
            <person name="Kamoun S."/>
            <person name="Yandell M."/>
            <person name="Tisserat N."/>
            <person name="Buell C.R."/>
        </authorList>
    </citation>
    <scope>NUCLEOTIDE SEQUENCE</scope>
    <source>
        <strain evidence="8">DAOM:BR144</strain>
    </source>
</reference>
<dbReference type="Proteomes" id="UP000019132">
    <property type="component" value="Unassembled WGS sequence"/>
</dbReference>
<evidence type="ECO:0000313" key="7">
    <source>
        <dbReference type="EnsemblProtists" id="PYU1_T001977"/>
    </source>
</evidence>
<dbReference type="SMART" id="SM00064">
    <property type="entry name" value="FYVE"/>
    <property type="match status" value="1"/>
</dbReference>
<dbReference type="EMBL" id="GL376634">
    <property type="status" value="NOT_ANNOTATED_CDS"/>
    <property type="molecule type" value="Genomic_DNA"/>
</dbReference>
<keyword evidence="1" id="KW-0479">Metal-binding</keyword>
<dbReference type="InterPro" id="IPR052727">
    <property type="entry name" value="Rab4/Rab5_effector"/>
</dbReference>
<reference evidence="8" key="2">
    <citation type="submission" date="2010-04" db="EMBL/GenBank/DDBJ databases">
        <authorList>
            <person name="Buell R."/>
            <person name="Hamilton J."/>
            <person name="Hostetler J."/>
        </authorList>
    </citation>
    <scope>NUCLEOTIDE SEQUENCE [LARGE SCALE GENOMIC DNA]</scope>
    <source>
        <strain evidence="8">DAOM:BR144</strain>
    </source>
</reference>
<dbReference type="eggNOG" id="ENOG502RV2C">
    <property type="taxonomic scope" value="Eukaryota"/>
</dbReference>
<dbReference type="Pfam" id="PF01363">
    <property type="entry name" value="FYVE"/>
    <property type="match status" value="1"/>
</dbReference>
<evidence type="ECO:0000313" key="8">
    <source>
        <dbReference type="Proteomes" id="UP000019132"/>
    </source>
</evidence>
<dbReference type="Gene3D" id="3.30.40.10">
    <property type="entry name" value="Zinc/RING finger domain, C3HC4 (zinc finger)"/>
    <property type="match status" value="1"/>
</dbReference>